<dbReference type="KEGG" id="stui:GCM10017668_46290"/>
<proteinExistence type="predicted"/>
<evidence type="ECO:0000256" key="1">
    <source>
        <dbReference type="SAM" id="MobiDB-lite"/>
    </source>
</evidence>
<feature type="region of interest" description="Disordered" evidence="1">
    <location>
        <begin position="1"/>
        <end position="51"/>
    </location>
</feature>
<evidence type="ECO:0000313" key="2">
    <source>
        <dbReference type="EMBL" id="BCL22786.1"/>
    </source>
</evidence>
<name>A0A7G1NMM0_9ACTN</name>
<organism evidence="2 3">
    <name type="scientific">Streptomyces tuirus</name>
    <dbReference type="NCBI Taxonomy" id="68278"/>
    <lineage>
        <taxon>Bacteria</taxon>
        <taxon>Bacillati</taxon>
        <taxon>Actinomycetota</taxon>
        <taxon>Actinomycetes</taxon>
        <taxon>Kitasatosporales</taxon>
        <taxon>Streptomycetaceae</taxon>
        <taxon>Streptomyces</taxon>
    </lineage>
</organism>
<dbReference type="Proteomes" id="UP000516373">
    <property type="component" value="Chromosome"/>
</dbReference>
<protein>
    <submittedName>
        <fullName evidence="2">Uncharacterized protein</fullName>
    </submittedName>
</protein>
<accession>A0A7G1NMM0</accession>
<gene>
    <name evidence="2" type="ORF">GCM10017668_46290</name>
</gene>
<evidence type="ECO:0000313" key="3">
    <source>
        <dbReference type="Proteomes" id="UP000516373"/>
    </source>
</evidence>
<feature type="compositionally biased region" description="Basic and acidic residues" evidence="1">
    <location>
        <begin position="15"/>
        <end position="27"/>
    </location>
</feature>
<reference evidence="2 3" key="1">
    <citation type="journal article" date="2014" name="Int. J. Syst. Evol. Microbiol.">
        <title>Complete genome sequence of Corynebacterium casei LMG S-19264T (=DSM 44701T), isolated from a smear-ripened cheese.</title>
        <authorList>
            <consortium name="US DOE Joint Genome Institute (JGI-PGF)"/>
            <person name="Walter F."/>
            <person name="Albersmeier A."/>
            <person name="Kalinowski J."/>
            <person name="Ruckert C."/>
        </authorList>
    </citation>
    <scope>NUCLEOTIDE SEQUENCE [LARGE SCALE GENOMIC DNA]</scope>
    <source>
        <strain evidence="2 3">JCM 4255</strain>
    </source>
</reference>
<sequence length="75" mass="7938">MPDPTPNLHAANTAFHKEVRNQPELRGRTPTNAPSAHLGATGPGHTADVTVDLGKRRPVARHAPHPPTAIRTASV</sequence>
<dbReference type="EMBL" id="AP023439">
    <property type="protein sequence ID" value="BCL22786.1"/>
    <property type="molecule type" value="Genomic_DNA"/>
</dbReference>
<feature type="region of interest" description="Disordered" evidence="1">
    <location>
        <begin position="56"/>
        <end position="75"/>
    </location>
</feature>
<dbReference type="AlphaFoldDB" id="A0A7G1NMM0"/>